<name>A0A2V1ECZ1_9PLEO</name>
<evidence type="ECO:0000313" key="4">
    <source>
        <dbReference type="Proteomes" id="UP000244855"/>
    </source>
</evidence>
<reference evidence="3 4" key="1">
    <citation type="journal article" date="2018" name="Sci. Rep.">
        <title>Comparative genomics provides insights into the lifestyle and reveals functional heterogeneity of dark septate endophytic fungi.</title>
        <authorList>
            <person name="Knapp D.G."/>
            <person name="Nemeth J.B."/>
            <person name="Barry K."/>
            <person name="Hainaut M."/>
            <person name="Henrissat B."/>
            <person name="Johnson J."/>
            <person name="Kuo A."/>
            <person name="Lim J.H.P."/>
            <person name="Lipzen A."/>
            <person name="Nolan M."/>
            <person name="Ohm R.A."/>
            <person name="Tamas L."/>
            <person name="Grigoriev I.V."/>
            <person name="Spatafora J.W."/>
            <person name="Nagy L.G."/>
            <person name="Kovacs G.M."/>
        </authorList>
    </citation>
    <scope>NUCLEOTIDE SEQUENCE [LARGE SCALE GENOMIC DNA]</scope>
    <source>
        <strain evidence="3 4">DSE2036</strain>
    </source>
</reference>
<keyword evidence="2" id="KW-1133">Transmembrane helix</keyword>
<proteinExistence type="predicted"/>
<evidence type="ECO:0000256" key="2">
    <source>
        <dbReference type="SAM" id="Phobius"/>
    </source>
</evidence>
<dbReference type="OrthoDB" id="3807659at2759"/>
<evidence type="ECO:0000256" key="1">
    <source>
        <dbReference type="SAM" id="MobiDB-lite"/>
    </source>
</evidence>
<feature type="transmembrane region" description="Helical" evidence="2">
    <location>
        <begin position="20"/>
        <end position="40"/>
    </location>
</feature>
<accession>A0A2V1ECZ1</accession>
<keyword evidence="2" id="KW-0812">Transmembrane</keyword>
<sequence length="214" mass="23341">MNSGESPPLSFDSKTLTSVLFFVLFLVTFCPIIWVVYRVVKDFRLERLARKAAASSASSSDDLEKGRATTPSDAEMIDGAEINGGVCELEQPSLPELQDTARAELWDECCAGEIGGKEVAGELDADGTVIWEKMDDGEVGGVRFLRVRVREVAGLGVAEMEGDVGGHKEVEEEEVDAKKSGKKKRKAEAEENNEEGEEQTVEAKKSKKGRKERG</sequence>
<dbReference type="EMBL" id="KZ805305">
    <property type="protein sequence ID" value="PVI07125.1"/>
    <property type="molecule type" value="Genomic_DNA"/>
</dbReference>
<dbReference type="AlphaFoldDB" id="A0A2V1ECZ1"/>
<evidence type="ECO:0000313" key="3">
    <source>
        <dbReference type="EMBL" id="PVI07125.1"/>
    </source>
</evidence>
<organism evidence="3 4">
    <name type="scientific">Periconia macrospinosa</name>
    <dbReference type="NCBI Taxonomy" id="97972"/>
    <lineage>
        <taxon>Eukaryota</taxon>
        <taxon>Fungi</taxon>
        <taxon>Dikarya</taxon>
        <taxon>Ascomycota</taxon>
        <taxon>Pezizomycotina</taxon>
        <taxon>Dothideomycetes</taxon>
        <taxon>Pleosporomycetidae</taxon>
        <taxon>Pleosporales</taxon>
        <taxon>Massarineae</taxon>
        <taxon>Periconiaceae</taxon>
        <taxon>Periconia</taxon>
    </lineage>
</organism>
<keyword evidence="2" id="KW-0472">Membrane</keyword>
<feature type="compositionally biased region" description="Basic residues" evidence="1">
    <location>
        <begin position="205"/>
        <end position="214"/>
    </location>
</feature>
<feature type="compositionally biased region" description="Acidic residues" evidence="1">
    <location>
        <begin position="190"/>
        <end position="200"/>
    </location>
</feature>
<gene>
    <name evidence="3" type="ORF">DM02DRAFT_705546</name>
</gene>
<protein>
    <submittedName>
        <fullName evidence="3">Uncharacterized protein</fullName>
    </submittedName>
</protein>
<dbReference type="Proteomes" id="UP000244855">
    <property type="component" value="Unassembled WGS sequence"/>
</dbReference>
<keyword evidence="4" id="KW-1185">Reference proteome</keyword>
<feature type="region of interest" description="Disordered" evidence="1">
    <location>
        <begin position="163"/>
        <end position="214"/>
    </location>
</feature>